<evidence type="ECO:0000313" key="3">
    <source>
        <dbReference type="EMBL" id="XDT71141.1"/>
    </source>
</evidence>
<keyword evidence="2" id="KW-0812">Transmembrane</keyword>
<sequence>MNEEDALEHQLKALARSEIKSVKRRHRIRRALEAARRQTAAREGLGFVTALIWVLFAGLGTRLITATRTRPAADEKPRKPRPHTTGGHA</sequence>
<dbReference type="EMBL" id="CP154858">
    <property type="protein sequence ID" value="XDT71141.1"/>
    <property type="molecule type" value="Genomic_DNA"/>
</dbReference>
<name>A0AB39US63_9GAMM</name>
<gene>
    <name evidence="3" type="ORF">AAIA72_10015</name>
</gene>
<dbReference type="RefSeq" id="WP_369600180.1">
    <property type="nucleotide sequence ID" value="NZ_CP154858.1"/>
</dbReference>
<keyword evidence="2" id="KW-1133">Transmembrane helix</keyword>
<dbReference type="KEGG" id="tcd:AAIA72_10015"/>
<keyword evidence="2" id="KW-0472">Membrane</keyword>
<protein>
    <recommendedName>
        <fullName evidence="4">DUF3618 domain-containing protein</fullName>
    </recommendedName>
</protein>
<feature type="transmembrane region" description="Helical" evidence="2">
    <location>
        <begin position="45"/>
        <end position="64"/>
    </location>
</feature>
<accession>A0AB39US63</accession>
<proteinExistence type="predicted"/>
<evidence type="ECO:0008006" key="4">
    <source>
        <dbReference type="Google" id="ProtNLM"/>
    </source>
</evidence>
<evidence type="ECO:0000256" key="1">
    <source>
        <dbReference type="SAM" id="MobiDB-lite"/>
    </source>
</evidence>
<reference evidence="3" key="1">
    <citation type="submission" date="2024-05" db="EMBL/GenBank/DDBJ databases">
        <title>Genome sequencing of novel strain.</title>
        <authorList>
            <person name="Ganbat D."/>
            <person name="Ganbat S."/>
            <person name="Lee S.-J."/>
        </authorList>
    </citation>
    <scope>NUCLEOTIDE SEQUENCE</scope>
    <source>
        <strain evidence="3">SMD15-11</strain>
    </source>
</reference>
<organism evidence="3">
    <name type="scientific">Thermohahella caldifontis</name>
    <dbReference type="NCBI Taxonomy" id="3142973"/>
    <lineage>
        <taxon>Bacteria</taxon>
        <taxon>Pseudomonadati</taxon>
        <taxon>Pseudomonadota</taxon>
        <taxon>Gammaproteobacteria</taxon>
        <taxon>Oceanospirillales</taxon>
        <taxon>Hahellaceae</taxon>
        <taxon>Thermohahella</taxon>
    </lineage>
</organism>
<dbReference type="AlphaFoldDB" id="A0AB39US63"/>
<evidence type="ECO:0000256" key="2">
    <source>
        <dbReference type="SAM" id="Phobius"/>
    </source>
</evidence>
<feature type="region of interest" description="Disordered" evidence="1">
    <location>
        <begin position="66"/>
        <end position="89"/>
    </location>
</feature>